<evidence type="ECO:0000256" key="3">
    <source>
        <dbReference type="ARBA" id="ARBA00023012"/>
    </source>
</evidence>
<dbReference type="InterPro" id="IPR001789">
    <property type="entry name" value="Sig_transdc_resp-reg_receiver"/>
</dbReference>
<comment type="caution">
    <text evidence="11">The sequence shown here is derived from an EMBL/GenBank/DDBJ whole genome shotgun (WGS) entry which is preliminary data.</text>
</comment>
<keyword evidence="6" id="KW-0804">Transcription</keyword>
<comment type="subcellular location">
    <subcellularLocation>
        <location evidence="1">Cytoplasm</location>
    </subcellularLocation>
</comment>
<sequence>MAMRHILIVDDDKEIVQLIAIYLQNEGYKISRAFNGEEALTLFEKEKIDLIVLDVMMPKIDGMEVCRILREKNHVPILMISAKTEDIDKITGLMSGADDYLSKPFNPLELVARVKTLIRRTYLYQEERLEDEIIKVGSLEVNKTFHTAKVSRHSIPLTSKEFAILYIMVSNLGRVFSSEEIFELVWKETYYSSNNTVMVHISNLREKLEKDLGYKLIKTIWGVGYKIDG</sequence>
<keyword evidence="12" id="KW-1185">Reference proteome</keyword>
<evidence type="ECO:0000313" key="12">
    <source>
        <dbReference type="Proteomes" id="UP000838308"/>
    </source>
</evidence>
<keyword evidence="5 8" id="KW-0238">DNA-binding</keyword>
<dbReference type="SMART" id="SM00862">
    <property type="entry name" value="Trans_reg_C"/>
    <property type="match status" value="1"/>
</dbReference>
<dbReference type="PANTHER" id="PTHR48111:SF10">
    <property type="entry name" value="STAGE 0 SPORULATION PROTEIN A HOMOLOG"/>
    <property type="match status" value="1"/>
</dbReference>
<evidence type="ECO:0000313" key="11">
    <source>
        <dbReference type="EMBL" id="CAH2716947.1"/>
    </source>
</evidence>
<feature type="domain" description="Response regulatory" evidence="9">
    <location>
        <begin position="5"/>
        <end position="118"/>
    </location>
</feature>
<name>A0ABM9EW72_9BACI</name>
<evidence type="ECO:0000256" key="6">
    <source>
        <dbReference type="ARBA" id="ARBA00023163"/>
    </source>
</evidence>
<keyword evidence="2 7" id="KW-0597">Phosphoprotein</keyword>
<reference evidence="11" key="1">
    <citation type="submission" date="2022-04" db="EMBL/GenBank/DDBJ databases">
        <authorList>
            <person name="Criscuolo A."/>
        </authorList>
    </citation>
    <scope>NUCLEOTIDE SEQUENCE</scope>
    <source>
        <strain evidence="11">CIP111895</strain>
    </source>
</reference>
<dbReference type="SUPFAM" id="SSF46894">
    <property type="entry name" value="C-terminal effector domain of the bipartite response regulators"/>
    <property type="match status" value="1"/>
</dbReference>
<feature type="DNA-binding region" description="OmpR/PhoB-type" evidence="8">
    <location>
        <begin position="131"/>
        <end position="229"/>
    </location>
</feature>
<dbReference type="InterPro" id="IPR011006">
    <property type="entry name" value="CheY-like_superfamily"/>
</dbReference>
<dbReference type="InterPro" id="IPR039420">
    <property type="entry name" value="WalR-like"/>
</dbReference>
<dbReference type="InterPro" id="IPR001867">
    <property type="entry name" value="OmpR/PhoB-type_DNA-bd"/>
</dbReference>
<keyword evidence="4" id="KW-0805">Transcription regulation</keyword>
<gene>
    <name evidence="11" type="primary">phoP_3</name>
    <name evidence="11" type="ORF">BACCIP111895_04135</name>
</gene>
<evidence type="ECO:0000259" key="9">
    <source>
        <dbReference type="PROSITE" id="PS50110"/>
    </source>
</evidence>
<proteinExistence type="predicted"/>
<dbReference type="InterPro" id="IPR016032">
    <property type="entry name" value="Sig_transdc_resp-reg_C-effctor"/>
</dbReference>
<organism evidence="11 12">
    <name type="scientific">Neobacillus rhizosphaerae</name>
    <dbReference type="NCBI Taxonomy" id="2880965"/>
    <lineage>
        <taxon>Bacteria</taxon>
        <taxon>Bacillati</taxon>
        <taxon>Bacillota</taxon>
        <taxon>Bacilli</taxon>
        <taxon>Bacillales</taxon>
        <taxon>Bacillaceae</taxon>
        <taxon>Neobacillus</taxon>
    </lineage>
</organism>
<dbReference type="Gene3D" id="6.10.250.690">
    <property type="match status" value="1"/>
</dbReference>
<dbReference type="Gene3D" id="1.10.10.10">
    <property type="entry name" value="Winged helix-like DNA-binding domain superfamily/Winged helix DNA-binding domain"/>
    <property type="match status" value="1"/>
</dbReference>
<dbReference type="EMBL" id="CALBWS010000035">
    <property type="protein sequence ID" value="CAH2716947.1"/>
    <property type="molecule type" value="Genomic_DNA"/>
</dbReference>
<dbReference type="PROSITE" id="PS51755">
    <property type="entry name" value="OMPR_PHOB"/>
    <property type="match status" value="1"/>
</dbReference>
<protein>
    <submittedName>
        <fullName evidence="11">Alkaline phosphatase synthesis transcriptional regulatory protein PhoP</fullName>
    </submittedName>
</protein>
<feature type="domain" description="OmpR/PhoB-type" evidence="10">
    <location>
        <begin position="131"/>
        <end position="229"/>
    </location>
</feature>
<evidence type="ECO:0000256" key="4">
    <source>
        <dbReference type="ARBA" id="ARBA00023015"/>
    </source>
</evidence>
<evidence type="ECO:0000256" key="1">
    <source>
        <dbReference type="ARBA" id="ARBA00004496"/>
    </source>
</evidence>
<dbReference type="Proteomes" id="UP000838308">
    <property type="component" value="Unassembled WGS sequence"/>
</dbReference>
<evidence type="ECO:0000259" key="10">
    <source>
        <dbReference type="PROSITE" id="PS51755"/>
    </source>
</evidence>
<keyword evidence="3" id="KW-0902">Two-component regulatory system</keyword>
<evidence type="ECO:0000256" key="7">
    <source>
        <dbReference type="PROSITE-ProRule" id="PRU00169"/>
    </source>
</evidence>
<dbReference type="PROSITE" id="PS50110">
    <property type="entry name" value="RESPONSE_REGULATORY"/>
    <property type="match status" value="1"/>
</dbReference>
<dbReference type="Gene3D" id="3.40.50.2300">
    <property type="match status" value="1"/>
</dbReference>
<dbReference type="Pfam" id="PF00072">
    <property type="entry name" value="Response_reg"/>
    <property type="match status" value="1"/>
</dbReference>
<feature type="modified residue" description="4-aspartylphosphate" evidence="7">
    <location>
        <position position="54"/>
    </location>
</feature>
<accession>A0ABM9EW72</accession>
<dbReference type="CDD" id="cd17574">
    <property type="entry name" value="REC_OmpR"/>
    <property type="match status" value="1"/>
</dbReference>
<dbReference type="SMART" id="SM00448">
    <property type="entry name" value="REC"/>
    <property type="match status" value="1"/>
</dbReference>
<dbReference type="InterPro" id="IPR036388">
    <property type="entry name" value="WH-like_DNA-bd_sf"/>
</dbReference>
<dbReference type="CDD" id="cd00383">
    <property type="entry name" value="trans_reg_C"/>
    <property type="match status" value="1"/>
</dbReference>
<dbReference type="PANTHER" id="PTHR48111">
    <property type="entry name" value="REGULATOR OF RPOS"/>
    <property type="match status" value="1"/>
</dbReference>
<dbReference type="SUPFAM" id="SSF52172">
    <property type="entry name" value="CheY-like"/>
    <property type="match status" value="1"/>
</dbReference>
<evidence type="ECO:0000256" key="2">
    <source>
        <dbReference type="ARBA" id="ARBA00022553"/>
    </source>
</evidence>
<dbReference type="Pfam" id="PF00486">
    <property type="entry name" value="Trans_reg_C"/>
    <property type="match status" value="1"/>
</dbReference>
<evidence type="ECO:0000256" key="5">
    <source>
        <dbReference type="ARBA" id="ARBA00023125"/>
    </source>
</evidence>
<evidence type="ECO:0000256" key="8">
    <source>
        <dbReference type="PROSITE-ProRule" id="PRU01091"/>
    </source>
</evidence>